<sequence length="97" mass="11436">MSIRRKEQTSNSAIKKLIKTLGMEEKLLTFKIEEKWREMMGNPIANHTQRIFIDNETLYIQLDSSALRHELNYSQNKILAEITKDSTQTCFTKIKFI</sequence>
<dbReference type="Proteomes" id="UP000182761">
    <property type="component" value="Unassembled WGS sequence"/>
</dbReference>
<dbReference type="OrthoDB" id="9804942at2"/>
<proteinExistence type="predicted"/>
<dbReference type="InterPro" id="IPR007922">
    <property type="entry name" value="DciA-like"/>
</dbReference>
<dbReference type="STRING" id="1586267.GCA_001418685_00406"/>
<name>A0A0X3AMG5_9FLAO</name>
<protein>
    <recommendedName>
        <fullName evidence="3">DUF721 domain-containing protein</fullName>
    </recommendedName>
</protein>
<dbReference type="AlphaFoldDB" id="A0A0X3AMG5"/>
<dbReference type="RefSeq" id="WP_055424810.1">
    <property type="nucleotide sequence ID" value="NZ_FCOR01000002.1"/>
</dbReference>
<evidence type="ECO:0008006" key="3">
    <source>
        <dbReference type="Google" id="ProtNLM"/>
    </source>
</evidence>
<accession>A0A0X3AMG5</accession>
<evidence type="ECO:0000313" key="2">
    <source>
        <dbReference type="Proteomes" id="UP000182761"/>
    </source>
</evidence>
<reference evidence="1 2" key="1">
    <citation type="submission" date="2016-01" db="EMBL/GenBank/DDBJ databases">
        <authorList>
            <person name="McClelland M."/>
            <person name="Jain A."/>
            <person name="Saraogi P."/>
            <person name="Mendelson R."/>
            <person name="Westerman R."/>
            <person name="SanMiguel P."/>
            <person name="Csonka L."/>
        </authorList>
    </citation>
    <scope>NUCLEOTIDE SEQUENCE [LARGE SCALE GENOMIC DNA]</scope>
    <source>
        <strain evidence="1 2">R-53146</strain>
    </source>
</reference>
<dbReference type="Pfam" id="PF05258">
    <property type="entry name" value="DciA"/>
    <property type="match status" value="1"/>
</dbReference>
<gene>
    <name evidence="1" type="ORF">Ga0061079_102127</name>
</gene>
<dbReference type="PANTHER" id="PTHR36456">
    <property type="entry name" value="UPF0232 PROTEIN SCO3875"/>
    <property type="match status" value="1"/>
</dbReference>
<organism evidence="1 2">
    <name type="scientific">Apibacter mensalis</name>
    <dbReference type="NCBI Taxonomy" id="1586267"/>
    <lineage>
        <taxon>Bacteria</taxon>
        <taxon>Pseudomonadati</taxon>
        <taxon>Bacteroidota</taxon>
        <taxon>Flavobacteriia</taxon>
        <taxon>Flavobacteriales</taxon>
        <taxon>Weeksellaceae</taxon>
        <taxon>Apibacter</taxon>
    </lineage>
</organism>
<keyword evidence="2" id="KW-1185">Reference proteome</keyword>
<evidence type="ECO:0000313" key="1">
    <source>
        <dbReference type="EMBL" id="CVK15581.1"/>
    </source>
</evidence>
<dbReference type="PANTHER" id="PTHR36456:SF1">
    <property type="entry name" value="UPF0232 PROTEIN SCO3875"/>
    <property type="match status" value="1"/>
</dbReference>
<dbReference type="EMBL" id="FCOR01000002">
    <property type="protein sequence ID" value="CVK15581.1"/>
    <property type="molecule type" value="Genomic_DNA"/>
</dbReference>